<protein>
    <recommendedName>
        <fullName evidence="3">Discriminator of mRNA degradation</fullName>
    </recommendedName>
</protein>
<evidence type="ECO:0000313" key="1">
    <source>
        <dbReference type="EMBL" id="AUO78743.1"/>
    </source>
</evidence>
<keyword evidence="2" id="KW-1185">Reference proteome</keyword>
<gene>
    <name evidence="1" type="ORF">vBKpnF48_118</name>
</gene>
<evidence type="ECO:0008006" key="3">
    <source>
        <dbReference type="Google" id="ProtNLM"/>
    </source>
</evidence>
<name>A0A2I6UFG8_9CAUD</name>
<proteinExistence type="predicted"/>
<dbReference type="EMBL" id="MG746602">
    <property type="protein sequence ID" value="AUO78743.1"/>
    <property type="molecule type" value="Genomic_DNA"/>
</dbReference>
<reference evidence="2" key="1">
    <citation type="submission" date="2018-01" db="EMBL/GenBank/DDBJ databases">
        <title>Direct submission.</title>
        <authorList>
            <person name="Ciacci N."/>
        </authorList>
    </citation>
    <scope>NUCLEOTIDE SEQUENCE [LARGE SCALE GENOMIC DNA]</scope>
</reference>
<organism evidence="1 2">
    <name type="scientific">Klebsiella phage vB_Kpn_F48</name>
    <dbReference type="NCBI Taxonomy" id="2070028"/>
    <lineage>
        <taxon>Viruses</taxon>
        <taxon>Duplodnaviria</taxon>
        <taxon>Heunggongvirae</taxon>
        <taxon>Uroviricota</taxon>
        <taxon>Caudoviricetes</taxon>
        <taxon>Marfavirus</taxon>
        <taxon>Marfavirus F48</taxon>
    </lineage>
</organism>
<dbReference type="InterPro" id="IPR035137">
    <property type="entry name" value="Dmd"/>
</dbReference>
<dbReference type="Proteomes" id="UP000240294">
    <property type="component" value="Genome"/>
</dbReference>
<sequence length="63" mass="7464">MHKFLIMLWYTIDGEHYHSSFEKTIFGPDVHWVAQQYAEVNDNCLCKIFLGDRKIAEHGSHKQ</sequence>
<accession>A0A2I6UFG8</accession>
<dbReference type="Pfam" id="PF17587">
    <property type="entry name" value="Dmd"/>
    <property type="match status" value="1"/>
</dbReference>
<evidence type="ECO:0000313" key="2">
    <source>
        <dbReference type="Proteomes" id="UP000240294"/>
    </source>
</evidence>